<evidence type="ECO:0000313" key="3">
    <source>
        <dbReference type="EMBL" id="SCL36416.1"/>
    </source>
</evidence>
<dbReference type="SUPFAM" id="SSF160991">
    <property type="entry name" value="CV3147-like"/>
    <property type="match status" value="1"/>
</dbReference>
<proteinExistence type="predicted"/>
<keyword evidence="4" id="KW-1185">Reference proteome</keyword>
<dbReference type="InterPro" id="IPR024071">
    <property type="entry name" value="S-Me-THD_C_sf"/>
</dbReference>
<dbReference type="InterPro" id="IPR027479">
    <property type="entry name" value="S-Me-THD_N_sf"/>
</dbReference>
<dbReference type="STRING" id="568872.GA0070624_5548"/>
<reference evidence="4" key="1">
    <citation type="submission" date="2016-06" db="EMBL/GenBank/DDBJ databases">
        <authorList>
            <person name="Varghese N."/>
            <person name="Submissions Spin"/>
        </authorList>
    </citation>
    <scope>NUCLEOTIDE SEQUENCE [LARGE SCALE GENOMIC DNA]</scope>
    <source>
        <strain evidence="4">DSM 45431</strain>
    </source>
</reference>
<sequence>MKTWKIKEQDLESIAIGAGILGTGGGGNPHVGKLMANRLLREGLDVEVVALNDVPDEWRICTVGGMGAPTVTIEKLPRGTESVGAVRALESHVGHRIDALIPAEIGGGNSIEPMIAAARMGIPIIDADGMGRAFPTLPMITYFIYSLSCFPCAVCDDKGNQIVYPSGVNVHWLERLTRSAAVEMGGHAACAVAYMSGADARRTAIAGTLSWAREIGEKVRGARQRHSDSIISEILSATDGTVLFEGKIVDVDRRTADGWVRGRVQMEGAQAYAGSEMTISFQNENLIAWRDGIVVATVPDLICIVNSDDGEPVTTEMLRYGYRVSVLGIPCSPKLRTPEALEVVGPRAFGYELAFQPLEDLA</sequence>
<dbReference type="Pfam" id="PF06032">
    <property type="entry name" value="S-Me-THD_N"/>
    <property type="match status" value="1"/>
</dbReference>
<dbReference type="EMBL" id="FMHV01000002">
    <property type="protein sequence ID" value="SCL36416.1"/>
    <property type="molecule type" value="Genomic_DNA"/>
</dbReference>
<accession>A0A1C6T3N2</accession>
<evidence type="ECO:0008006" key="5">
    <source>
        <dbReference type="Google" id="ProtNLM"/>
    </source>
</evidence>
<evidence type="ECO:0000259" key="2">
    <source>
        <dbReference type="Pfam" id="PF20906"/>
    </source>
</evidence>
<dbReference type="Proteomes" id="UP000199413">
    <property type="component" value="Unassembled WGS sequence"/>
</dbReference>
<dbReference type="Pfam" id="PF20906">
    <property type="entry name" value="S-Me-THD_C"/>
    <property type="match status" value="1"/>
</dbReference>
<evidence type="ECO:0000313" key="4">
    <source>
        <dbReference type="Proteomes" id="UP000199413"/>
    </source>
</evidence>
<dbReference type="Gene3D" id="3.40.1610.10">
    <property type="entry name" value="CV3147-like domain"/>
    <property type="match status" value="1"/>
</dbReference>
<gene>
    <name evidence="3" type="ORF">GA0070624_5548</name>
</gene>
<protein>
    <recommendedName>
        <fullName evidence="5">DUF917 domain-containing protein</fullName>
    </recommendedName>
</protein>
<dbReference type="RefSeq" id="WP_091345769.1">
    <property type="nucleotide sequence ID" value="NZ_FMHV01000002.1"/>
</dbReference>
<organism evidence="3 4">
    <name type="scientific">Micromonospora rhizosphaerae</name>
    <dbReference type="NCBI Taxonomy" id="568872"/>
    <lineage>
        <taxon>Bacteria</taxon>
        <taxon>Bacillati</taxon>
        <taxon>Actinomycetota</taxon>
        <taxon>Actinomycetes</taxon>
        <taxon>Micromonosporales</taxon>
        <taxon>Micromonosporaceae</taxon>
        <taxon>Micromonospora</taxon>
    </lineage>
</organism>
<feature type="domain" description="S-Me-THD-like C-terminal" evidence="2">
    <location>
        <begin position="171"/>
        <end position="358"/>
    </location>
</feature>
<dbReference type="AlphaFoldDB" id="A0A1C6T3N2"/>
<feature type="domain" description="S-Me-THD N-terminal" evidence="1">
    <location>
        <begin position="9"/>
        <end position="164"/>
    </location>
</feature>
<dbReference type="InterPro" id="IPR048350">
    <property type="entry name" value="S-Me-THD-like_C"/>
</dbReference>
<name>A0A1C6T3N2_9ACTN</name>
<dbReference type="Gene3D" id="2.40.390.10">
    <property type="entry name" value="CV3147-like"/>
    <property type="match status" value="1"/>
</dbReference>
<evidence type="ECO:0000259" key="1">
    <source>
        <dbReference type="Pfam" id="PF06032"/>
    </source>
</evidence>
<dbReference type="InterPro" id="IPR010318">
    <property type="entry name" value="S-Me-THD_N"/>
</dbReference>
<dbReference type="OrthoDB" id="3170437at2"/>